<dbReference type="SMART" id="SM00225">
    <property type="entry name" value="BTB"/>
    <property type="match status" value="2"/>
</dbReference>
<evidence type="ECO:0000259" key="1">
    <source>
        <dbReference type="PROSITE" id="PS50097"/>
    </source>
</evidence>
<feature type="domain" description="BTB" evidence="1">
    <location>
        <begin position="157"/>
        <end position="232"/>
    </location>
</feature>
<organism evidence="2">
    <name type="scientific">Dichomitus squalens</name>
    <dbReference type="NCBI Taxonomy" id="114155"/>
    <lineage>
        <taxon>Eukaryota</taxon>
        <taxon>Fungi</taxon>
        <taxon>Dikarya</taxon>
        <taxon>Basidiomycota</taxon>
        <taxon>Agaricomycotina</taxon>
        <taxon>Agaricomycetes</taxon>
        <taxon>Polyporales</taxon>
        <taxon>Polyporaceae</taxon>
        <taxon>Dichomitus</taxon>
    </lineage>
</organism>
<dbReference type="EMBL" id="ML143389">
    <property type="protein sequence ID" value="TBU34061.1"/>
    <property type="molecule type" value="Genomic_DNA"/>
</dbReference>
<name>A0A4Q9N4S6_9APHY</name>
<dbReference type="SUPFAM" id="SSF54695">
    <property type="entry name" value="POZ domain"/>
    <property type="match status" value="2"/>
</dbReference>
<proteinExistence type="predicted"/>
<evidence type="ECO:0000313" key="2">
    <source>
        <dbReference type="EMBL" id="TBU34061.1"/>
    </source>
</evidence>
<protein>
    <recommendedName>
        <fullName evidence="1">BTB domain-containing protein</fullName>
    </recommendedName>
</protein>
<dbReference type="Pfam" id="PF00651">
    <property type="entry name" value="BTB"/>
    <property type="match status" value="2"/>
</dbReference>
<dbReference type="AlphaFoldDB" id="A0A4Q9N4S6"/>
<sequence>MVLPQNDKVSQHNDGLFSGLTQRIAQIPFHRTMRRSEGLVGPGLMHRAWTGEQASDEQQEKVMRPHVCLNPATCLMTMTTALYERFDVANPLQSYACSQKPPLRQLAFIKPGLLLTVPGLSPSTVLITSHIPETHTMQGQPLMPASDAPHPFNQRSADVILRTSDSISFHVHTQILSQASPVFATMFELPQPSPEAPGVATLVRPVIDVSEDSKALEPLLRLCYPVKKAILRQPEDIRPVLEAAIKYDMEWPTEALTRTLTECAPHGPLQVWAIGCRLGLERVARRGAEVFAGSIPVGEREQLILVPRIARILGKMEGISAGQYHRLLQFLRSAEGVEEMEGQMSDRVGEMDSIGRADGNAARIALLDVPFALETTLSQSERDQASIRRAFRFLPFANDGFASIAYPAEGVPAPDIICRCVDGMEFKAHQSILSLWSPVWSARIVAINTTKVGYHPGPPEPHPWDVTPVLELEYSSFTIATLLGICYHQQTQLPTARRDCIDLLAAATKYKIQHVVDLALACWSSLAPRHELYSYFLAHQMGIPAAMTIAAVKSLEHPGAALVHPAQYVEIMEEVPARTYHQILVYHDACSRAVIKALDRGARAWKADTQAKTPVMWTTSDGRCRPHDASGVDQLRIAVRSWLPQLQDGLKKHTIAPKAGHVGSLRKLEAAVGWNGSTTSVLQRLMDILSREIEATIDKVSSHDPHVVTTLIKLTQVKLNL</sequence>
<reference evidence="2" key="1">
    <citation type="submission" date="2019-01" db="EMBL/GenBank/DDBJ databases">
        <title>Draft genome sequences of three monokaryotic isolates of the white-rot basidiomycete fungus Dichomitus squalens.</title>
        <authorList>
            <consortium name="DOE Joint Genome Institute"/>
            <person name="Lopez S.C."/>
            <person name="Andreopoulos B."/>
            <person name="Pangilinan J."/>
            <person name="Lipzen A."/>
            <person name="Riley R."/>
            <person name="Ahrendt S."/>
            <person name="Ng V."/>
            <person name="Barry K."/>
            <person name="Daum C."/>
            <person name="Grigoriev I.V."/>
            <person name="Hilden K.S."/>
            <person name="Makela M.R."/>
            <person name="de Vries R.P."/>
        </authorList>
    </citation>
    <scope>NUCLEOTIDE SEQUENCE [LARGE SCALE GENOMIC DNA]</scope>
    <source>
        <strain evidence="2">OM18370.1</strain>
    </source>
</reference>
<dbReference type="Proteomes" id="UP000292957">
    <property type="component" value="Unassembled WGS sequence"/>
</dbReference>
<dbReference type="PROSITE" id="PS50097">
    <property type="entry name" value="BTB"/>
    <property type="match status" value="1"/>
</dbReference>
<dbReference type="OrthoDB" id="3164835at2759"/>
<feature type="non-terminal residue" evidence="2">
    <location>
        <position position="1"/>
    </location>
</feature>
<dbReference type="CDD" id="cd18186">
    <property type="entry name" value="BTB_POZ_ZBTB_KLHL-like"/>
    <property type="match status" value="1"/>
</dbReference>
<accession>A0A4Q9N4S6</accession>
<dbReference type="Gene3D" id="3.30.710.10">
    <property type="entry name" value="Potassium Channel Kv1.1, Chain A"/>
    <property type="match status" value="2"/>
</dbReference>
<dbReference type="InterPro" id="IPR011333">
    <property type="entry name" value="SKP1/BTB/POZ_sf"/>
</dbReference>
<dbReference type="InterPro" id="IPR000210">
    <property type="entry name" value="BTB/POZ_dom"/>
</dbReference>
<gene>
    <name evidence="2" type="ORF">BD311DRAFT_793823</name>
</gene>